<dbReference type="EMBL" id="RYDJ01000001">
    <property type="protein sequence ID" value="RTZ07936.1"/>
    <property type="molecule type" value="Genomic_DNA"/>
</dbReference>
<gene>
    <name evidence="1" type="ORF">EKL98_01045</name>
</gene>
<comment type="caution">
    <text evidence="1">The sequence shown here is derived from an EMBL/GenBank/DDBJ whole genome shotgun (WGS) entry which is preliminary data.</text>
</comment>
<name>A0A432CQM7_9FLAO</name>
<dbReference type="RefSeq" id="WP_126561318.1">
    <property type="nucleotide sequence ID" value="NZ_RYDJ01000001.1"/>
</dbReference>
<reference evidence="1 2" key="1">
    <citation type="submission" date="2018-12" db="EMBL/GenBank/DDBJ databases">
        <title>Flavobacterium sp. nov., isolated from glacier ice.</title>
        <authorList>
            <person name="Liu Q."/>
            <person name="Xin Y.-H."/>
        </authorList>
    </citation>
    <scope>NUCLEOTIDE SEQUENCE [LARGE SCALE GENOMIC DNA]</scope>
    <source>
        <strain evidence="1 2">RB1N8</strain>
    </source>
</reference>
<dbReference type="Pfam" id="PF08811">
    <property type="entry name" value="DUF1800"/>
    <property type="match status" value="1"/>
</dbReference>
<sequence length="603" mass="69199">MSNTINRRNLFNLILNKLKINQDTKDPLFEKYSRKIFTGRRYQSVKSATKSAFTDRVVPVNSGLNPYSGSWGKQEVLHLLKRTGYGFRKADVDVLLALNMTNAVNAVLNISTTAPAPPVNSYNNYSPDESNLPYGADWTNDPLPAGTNTTNSRRIDSLSQWNFGLACNQNLTIKEKMTWFWYHFIPVDFDTVRSTPFSYAGSNSCRILYSYMKMFRDNPLGNYKTLIRKMATQPAMMYYLNNQANTKTSPDENFARELMELFTLGKDPLSQYTEADVIQAAKVLTGWRVVNLNTATPSTNFDTNFHDTSNKQFSSFFNNTVISNAGASELDALIDMIFTKSQVVSEYICRRLYRYFIYYDIDATIESNIIRPLAQTFVANNWEIAPVLNQLFKSQHFYDMANRGVYIKSPFDLVIGSLRTFNLNYTVTDATNFEAQYRVWNYFNNTVLSGLEQTMGKIPNVSGWVAFYQNPSFHEYWINSSTTQKRFDFLNKIFNGYNLTYNLLTTRIEVDIIGFIQQFSPAICALLVAESIQYLLPIDISSTQKEQIKIQSLLSNQTSNDYWTSAWTLYLNDTSNTTNRNIVKSRLKSLLVTLTQLAEYQLM</sequence>
<keyword evidence="2" id="KW-1185">Reference proteome</keyword>
<accession>A0A432CQM7</accession>
<evidence type="ECO:0000313" key="2">
    <source>
        <dbReference type="Proteomes" id="UP000280825"/>
    </source>
</evidence>
<organism evidence="1 2">
    <name type="scientific">Flavobacterium bomense</name>
    <dbReference type="NCBI Taxonomy" id="2497483"/>
    <lineage>
        <taxon>Bacteria</taxon>
        <taxon>Pseudomonadati</taxon>
        <taxon>Bacteroidota</taxon>
        <taxon>Flavobacteriia</taxon>
        <taxon>Flavobacteriales</taxon>
        <taxon>Flavobacteriaceae</taxon>
        <taxon>Flavobacterium</taxon>
    </lineage>
</organism>
<proteinExistence type="predicted"/>
<dbReference type="Proteomes" id="UP000280825">
    <property type="component" value="Unassembled WGS sequence"/>
</dbReference>
<dbReference type="AlphaFoldDB" id="A0A432CQM7"/>
<protein>
    <submittedName>
        <fullName evidence="1">DUF1800 domain-containing protein</fullName>
    </submittedName>
</protein>
<dbReference type="InterPro" id="IPR014917">
    <property type="entry name" value="DUF1800"/>
</dbReference>
<evidence type="ECO:0000313" key="1">
    <source>
        <dbReference type="EMBL" id="RTZ07936.1"/>
    </source>
</evidence>